<gene>
    <name evidence="3" type="ORF">Ahy_A06g029540</name>
</gene>
<feature type="compositionally biased region" description="Pro residues" evidence="1">
    <location>
        <begin position="137"/>
        <end position="151"/>
    </location>
</feature>
<dbReference type="PANTHER" id="PTHR46033">
    <property type="entry name" value="PROTEIN MAIN-LIKE 2"/>
    <property type="match status" value="1"/>
</dbReference>
<feature type="domain" description="Aminotransferase-like plant mobile" evidence="2">
    <location>
        <begin position="17"/>
        <end position="120"/>
    </location>
</feature>
<reference evidence="3 4" key="1">
    <citation type="submission" date="2019-01" db="EMBL/GenBank/DDBJ databases">
        <title>Sequencing of cultivated peanut Arachis hypogaea provides insights into genome evolution and oil improvement.</title>
        <authorList>
            <person name="Chen X."/>
        </authorList>
    </citation>
    <scope>NUCLEOTIDE SEQUENCE [LARGE SCALE GENOMIC DNA]</scope>
    <source>
        <strain evidence="4">cv. Fuhuasheng</strain>
        <tissue evidence="3">Leaves</tissue>
    </source>
</reference>
<proteinExistence type="predicted"/>
<name>A0A445CTM5_ARAHY</name>
<evidence type="ECO:0000313" key="4">
    <source>
        <dbReference type="Proteomes" id="UP000289738"/>
    </source>
</evidence>
<evidence type="ECO:0000259" key="2">
    <source>
        <dbReference type="Pfam" id="PF10536"/>
    </source>
</evidence>
<dbReference type="GO" id="GO:0010073">
    <property type="term" value="P:meristem maintenance"/>
    <property type="evidence" value="ECO:0007669"/>
    <property type="project" value="InterPro"/>
</dbReference>
<keyword evidence="4" id="KW-1185">Reference proteome</keyword>
<accession>A0A445CTM5</accession>
<evidence type="ECO:0000313" key="3">
    <source>
        <dbReference type="EMBL" id="RYR54280.1"/>
    </source>
</evidence>
<organism evidence="3 4">
    <name type="scientific">Arachis hypogaea</name>
    <name type="common">Peanut</name>
    <dbReference type="NCBI Taxonomy" id="3818"/>
    <lineage>
        <taxon>Eukaryota</taxon>
        <taxon>Viridiplantae</taxon>
        <taxon>Streptophyta</taxon>
        <taxon>Embryophyta</taxon>
        <taxon>Tracheophyta</taxon>
        <taxon>Spermatophyta</taxon>
        <taxon>Magnoliopsida</taxon>
        <taxon>eudicotyledons</taxon>
        <taxon>Gunneridae</taxon>
        <taxon>Pentapetalae</taxon>
        <taxon>rosids</taxon>
        <taxon>fabids</taxon>
        <taxon>Fabales</taxon>
        <taxon>Fabaceae</taxon>
        <taxon>Papilionoideae</taxon>
        <taxon>50 kb inversion clade</taxon>
        <taxon>dalbergioids sensu lato</taxon>
        <taxon>Dalbergieae</taxon>
        <taxon>Pterocarpus clade</taxon>
        <taxon>Arachis</taxon>
    </lineage>
</organism>
<feature type="region of interest" description="Disordered" evidence="1">
    <location>
        <begin position="133"/>
        <end position="171"/>
    </location>
</feature>
<comment type="caution">
    <text evidence="3">The sequence shown here is derived from an EMBL/GenBank/DDBJ whole genome shotgun (WGS) entry which is preliminary data.</text>
</comment>
<sequence length="288" mass="33656">MPWLVPIPAPVFPGGMWNNWRQRQNHRAMKVTHLKKMFDDMQADQFLWLPYVYSHHDVPQDVYTHHKIWIIVGPLIDVETIEWKLANRVCRQFGYPQPLPGMGEKLEEHHNVGLHGEQNMDVWVDLFDAQQQSLPRQQPPPPRQSLPPQYLPPRQYRPLPPQCQQQLQYPPPPQYPPHYPLLLRIHLFHHIILHRRPIINLNNFIRSNNKKMNVGSSSVSRLFEFGPDQFRFLFWNPTTPMTSSAQQRQPQPNKEYHAGFVRSQAKSGLMSLDGCACRGPSHGGKFDA</sequence>
<dbReference type="AlphaFoldDB" id="A0A445CTM5"/>
<dbReference type="EMBL" id="SDMP01000006">
    <property type="protein sequence ID" value="RYR54280.1"/>
    <property type="molecule type" value="Genomic_DNA"/>
</dbReference>
<feature type="compositionally biased region" description="Low complexity" evidence="1">
    <location>
        <begin position="152"/>
        <end position="168"/>
    </location>
</feature>
<protein>
    <recommendedName>
        <fullName evidence="2">Aminotransferase-like plant mobile domain-containing protein</fullName>
    </recommendedName>
</protein>
<dbReference type="Proteomes" id="UP000289738">
    <property type="component" value="Chromosome A06"/>
</dbReference>
<dbReference type="InterPro" id="IPR044824">
    <property type="entry name" value="MAIN-like"/>
</dbReference>
<dbReference type="Pfam" id="PF10536">
    <property type="entry name" value="PMD"/>
    <property type="match status" value="1"/>
</dbReference>
<dbReference type="InterPro" id="IPR019557">
    <property type="entry name" value="AminoTfrase-like_pln_mobile"/>
</dbReference>
<dbReference type="PANTHER" id="PTHR46033:SF8">
    <property type="entry name" value="PROTEIN MAINTENANCE OF MERISTEMS-LIKE"/>
    <property type="match status" value="1"/>
</dbReference>
<evidence type="ECO:0000256" key="1">
    <source>
        <dbReference type="SAM" id="MobiDB-lite"/>
    </source>
</evidence>